<evidence type="ECO:0000313" key="2">
    <source>
        <dbReference type="EMBL" id="MDI1231252.1"/>
    </source>
</evidence>
<evidence type="ECO:0000256" key="1">
    <source>
        <dbReference type="SAM" id="Phobius"/>
    </source>
</evidence>
<dbReference type="AlphaFoldDB" id="A0AA43Q636"/>
<evidence type="ECO:0000313" key="3">
    <source>
        <dbReference type="Proteomes" id="UP001160519"/>
    </source>
</evidence>
<organism evidence="2 3">
    <name type="scientific">Candidatus Methylobacter titanis</name>
    <dbReference type="NCBI Taxonomy" id="3053457"/>
    <lineage>
        <taxon>Bacteria</taxon>
        <taxon>Pseudomonadati</taxon>
        <taxon>Pseudomonadota</taxon>
        <taxon>Gammaproteobacteria</taxon>
        <taxon>Methylococcales</taxon>
        <taxon>Methylococcaceae</taxon>
        <taxon>Methylobacter</taxon>
    </lineage>
</organism>
<name>A0AA43Q636_9GAMM</name>
<keyword evidence="3" id="KW-1185">Reference proteome</keyword>
<proteinExistence type="predicted"/>
<protein>
    <submittedName>
        <fullName evidence="2">DUF1640 domain-containing protein</fullName>
    </submittedName>
</protein>
<sequence>MAAITFDTLKYANKLKAAGAESRIAEAEALAEVFKLNLKEVATREGLKQMEGRLNERLDARLLQLEQRMMIKLGGLMVVAIGAVATLVKII</sequence>
<comment type="caution">
    <text evidence="2">The sequence shown here is derived from an EMBL/GenBank/DDBJ whole genome shotgun (WGS) entry which is preliminary data.</text>
</comment>
<accession>A0AA43Q636</accession>
<feature type="transmembrane region" description="Helical" evidence="1">
    <location>
        <begin position="70"/>
        <end position="90"/>
    </location>
</feature>
<gene>
    <name evidence="2" type="ORF">PSU93_08900</name>
</gene>
<keyword evidence="1" id="KW-1133">Transmembrane helix</keyword>
<keyword evidence="1" id="KW-0472">Membrane</keyword>
<reference evidence="2" key="1">
    <citation type="submission" date="2023-01" db="EMBL/GenBank/DDBJ databases">
        <title>Biogeochemical cycle of methane in antarctic sediments.</title>
        <authorList>
            <person name="Roldan D.M."/>
            <person name="Menes R.J."/>
        </authorList>
    </citation>
    <scope>NUCLEOTIDE SEQUENCE [LARGE SCALE GENOMIC DNA]</scope>
    <source>
        <strain evidence="2">K-2018 MAG008</strain>
    </source>
</reference>
<dbReference type="Proteomes" id="UP001160519">
    <property type="component" value="Unassembled WGS sequence"/>
</dbReference>
<dbReference type="EMBL" id="JAQSDF010000025">
    <property type="protein sequence ID" value="MDI1231252.1"/>
    <property type="molecule type" value="Genomic_DNA"/>
</dbReference>
<keyword evidence="1" id="KW-0812">Transmembrane</keyword>